<dbReference type="Pfam" id="PF13519">
    <property type="entry name" value="VWA_2"/>
    <property type="match status" value="1"/>
</dbReference>
<dbReference type="InterPro" id="IPR002035">
    <property type="entry name" value="VWF_A"/>
</dbReference>
<dbReference type="Gene3D" id="3.40.50.410">
    <property type="entry name" value="von Willebrand factor, type A domain"/>
    <property type="match status" value="1"/>
</dbReference>
<dbReference type="EMBL" id="LT607410">
    <property type="protein sequence ID" value="SCF37413.1"/>
    <property type="molecule type" value="Genomic_DNA"/>
</dbReference>
<dbReference type="SUPFAM" id="SSF53300">
    <property type="entry name" value="vWA-like"/>
    <property type="match status" value="1"/>
</dbReference>
<dbReference type="AlphaFoldDB" id="A0A1C4ZWT0"/>
<evidence type="ECO:0000313" key="2">
    <source>
        <dbReference type="EMBL" id="SCF37413.1"/>
    </source>
</evidence>
<dbReference type="RefSeq" id="WP_157746106.1">
    <property type="nucleotide sequence ID" value="NZ_LT607410.1"/>
</dbReference>
<name>A0A1C4ZWT0_9ACTN</name>
<protein>
    <submittedName>
        <fullName evidence="2">Trypsin-like peptidase domain-containing protein</fullName>
    </submittedName>
</protein>
<dbReference type="Pfam" id="PF13365">
    <property type="entry name" value="Trypsin_2"/>
    <property type="match status" value="1"/>
</dbReference>
<dbReference type="Gene3D" id="2.40.10.120">
    <property type="match status" value="1"/>
</dbReference>
<dbReference type="PROSITE" id="PS50234">
    <property type="entry name" value="VWFA"/>
    <property type="match status" value="1"/>
</dbReference>
<dbReference type="SUPFAM" id="SSF50494">
    <property type="entry name" value="Trypsin-like serine proteases"/>
    <property type="match status" value="1"/>
</dbReference>
<reference evidence="2 3" key="1">
    <citation type="submission" date="2016-06" db="EMBL/GenBank/DDBJ databases">
        <authorList>
            <person name="Kjaerup R.B."/>
            <person name="Dalgaard T.S."/>
            <person name="Juul-Madsen H.R."/>
        </authorList>
    </citation>
    <scope>NUCLEOTIDE SEQUENCE [LARGE SCALE GENOMIC DNA]</scope>
    <source>
        <strain evidence="2 3">DSM 43821</strain>
    </source>
</reference>
<gene>
    <name evidence="2" type="ORF">GA0074696_5005</name>
</gene>
<dbReference type="SMART" id="SM00327">
    <property type="entry name" value="VWA"/>
    <property type="match status" value="1"/>
</dbReference>
<accession>A0A1C4ZWT0</accession>
<proteinExistence type="predicted"/>
<feature type="domain" description="VWFA" evidence="1">
    <location>
        <begin position="668"/>
        <end position="853"/>
    </location>
</feature>
<evidence type="ECO:0000259" key="1">
    <source>
        <dbReference type="PROSITE" id="PS50234"/>
    </source>
</evidence>
<organism evidence="2 3">
    <name type="scientific">Micromonospora purpureochromogenes</name>
    <dbReference type="NCBI Taxonomy" id="47872"/>
    <lineage>
        <taxon>Bacteria</taxon>
        <taxon>Bacillati</taxon>
        <taxon>Actinomycetota</taxon>
        <taxon>Actinomycetes</taxon>
        <taxon>Micromonosporales</taxon>
        <taxon>Micromonosporaceae</taxon>
        <taxon>Micromonospora</taxon>
    </lineage>
</organism>
<dbReference type="InterPro" id="IPR036465">
    <property type="entry name" value="vWFA_dom_sf"/>
</dbReference>
<sequence>MPGATGRPPQRPTRPVSGEATLAVAAVHDRAGTVVGAAFLIDSARLLTCAHVVQAALGPEAVAPGPADAVVVSVSFPLVASGRRLAALVLPQHWQPGRPDGSGDYAVLQLVAPAPVGARPVRLARPGQAGTRDRVCRVFGFPRALPEGRWFEGWVVGPIGGGWIQLANRSDSGYQIEPGFSGAPVWDSRLRCVIGMIVAVDQVVRPQPARPAAFMIPIRRLPVADQYGRPRVLPRWRQPFSRWRTGPAPAAARWSPRVRARVAALLVALLAVGLAAVPEPLGGCAGPVELRVAAAPDDLVTYQAVAAAYESWTTARAGGCRTTNIFVYPAAPREVAQGLQLGWSESAGRPATEGDPGTPGWYPADVGPRPDVWLPGAEMPSQQVLNLTTVRDYLTVARSPLVLAVPRARVDPARDDADRQRSLSWPELFAKASRGPGEALTVTASGRRVSGTGWQVVRPDPAVSPEARMVDVALYDGAPDTAWIRQQVEQRLEAAQDERGFPLGSLAAVLCRQRQLAVDPAAPAPPAVVTTEQALVQFNLGERLGDGCVERGRPAPGRALVAFYPELTPGVDHRLVLLRWPDSVQSPAARAAADDLRRWLTGPGRDELLARGFRVPGRDGTGPALIEENGVLPGWLLDNPQWELVDGSDTLALNTADQRYREARRPARVLLALDTSGSMLAEAGRGTRFDVAVDGIAASLRRLGGRDEVGVWAFSTAYRDNAGRLREVGRADRARDEALVARLRRTVPAGDTPLYRTIDAAIGEVRRRGGGDDHLRAVVVLTDGRDTASGGLVPRVEGDPPVRLYVIAVGEASCDDRVRTRTLRQTARASGGQCLQAEASTVDRALTGLFRQLWEKEAGQ</sequence>
<evidence type="ECO:0000313" key="3">
    <source>
        <dbReference type="Proteomes" id="UP000198228"/>
    </source>
</evidence>
<dbReference type="InterPro" id="IPR009003">
    <property type="entry name" value="Peptidase_S1_PA"/>
</dbReference>
<dbReference type="Proteomes" id="UP000198228">
    <property type="component" value="Chromosome I"/>
</dbReference>